<sequence length="127" mass="13852">MPTGTLLLSAYPNGHIKFFFSAYTVLFPTFAVISLPDSFSQSKKKRRLRGGGGPLAALQEMLHRNITSSAWSNGHIKFFFSAYTGLSFPTFAVTSLPDSFSQSKKEGLGVGVDPWAALQGTESWGRK</sequence>
<evidence type="ECO:0000313" key="2">
    <source>
        <dbReference type="EMBL" id="GIX77072.1"/>
    </source>
</evidence>
<keyword evidence="1" id="KW-0472">Membrane</keyword>
<protein>
    <submittedName>
        <fullName evidence="2">Uncharacterized protein</fullName>
    </submittedName>
</protein>
<proteinExistence type="predicted"/>
<feature type="transmembrane region" description="Helical" evidence="1">
    <location>
        <begin position="20"/>
        <end position="39"/>
    </location>
</feature>
<keyword evidence="1" id="KW-0812">Transmembrane</keyword>
<dbReference type="AlphaFoldDB" id="A0AAV4MX31"/>
<keyword evidence="1" id="KW-1133">Transmembrane helix</keyword>
<reference evidence="2 3" key="1">
    <citation type="submission" date="2021-06" db="EMBL/GenBank/DDBJ databases">
        <title>Caerostris extrusa draft genome.</title>
        <authorList>
            <person name="Kono N."/>
            <person name="Arakawa K."/>
        </authorList>
    </citation>
    <scope>NUCLEOTIDE SEQUENCE [LARGE SCALE GENOMIC DNA]</scope>
</reference>
<evidence type="ECO:0000256" key="1">
    <source>
        <dbReference type="SAM" id="Phobius"/>
    </source>
</evidence>
<comment type="caution">
    <text evidence="2">The sequence shown here is derived from an EMBL/GenBank/DDBJ whole genome shotgun (WGS) entry which is preliminary data.</text>
</comment>
<accession>A0AAV4MX31</accession>
<organism evidence="2 3">
    <name type="scientific">Caerostris extrusa</name>
    <name type="common">Bark spider</name>
    <name type="synonym">Caerostris bankana</name>
    <dbReference type="NCBI Taxonomy" id="172846"/>
    <lineage>
        <taxon>Eukaryota</taxon>
        <taxon>Metazoa</taxon>
        <taxon>Ecdysozoa</taxon>
        <taxon>Arthropoda</taxon>
        <taxon>Chelicerata</taxon>
        <taxon>Arachnida</taxon>
        <taxon>Araneae</taxon>
        <taxon>Araneomorphae</taxon>
        <taxon>Entelegynae</taxon>
        <taxon>Araneoidea</taxon>
        <taxon>Araneidae</taxon>
        <taxon>Caerostris</taxon>
    </lineage>
</organism>
<name>A0AAV4MX31_CAEEX</name>
<dbReference type="Proteomes" id="UP001054945">
    <property type="component" value="Unassembled WGS sequence"/>
</dbReference>
<keyword evidence="3" id="KW-1185">Reference proteome</keyword>
<dbReference type="EMBL" id="BPLR01002714">
    <property type="protein sequence ID" value="GIX77072.1"/>
    <property type="molecule type" value="Genomic_DNA"/>
</dbReference>
<gene>
    <name evidence="2" type="ORF">CEXT_496271</name>
</gene>
<evidence type="ECO:0000313" key="3">
    <source>
        <dbReference type="Proteomes" id="UP001054945"/>
    </source>
</evidence>